<keyword evidence="2" id="KW-1185">Reference proteome</keyword>
<name>A0A221MBV0_9BACI</name>
<evidence type="ECO:0000313" key="1">
    <source>
        <dbReference type="EMBL" id="ASN05092.1"/>
    </source>
</evidence>
<evidence type="ECO:0000313" key="2">
    <source>
        <dbReference type="Proteomes" id="UP000204391"/>
    </source>
</evidence>
<dbReference type="Proteomes" id="UP000204391">
    <property type="component" value="Chromosome"/>
</dbReference>
<dbReference type="EMBL" id="CP022437">
    <property type="protein sequence ID" value="ASN05092.1"/>
    <property type="molecule type" value="Genomic_DNA"/>
</dbReference>
<organism evidence="1 2">
    <name type="scientific">Virgibacillus necropolis</name>
    <dbReference type="NCBI Taxonomy" id="163877"/>
    <lineage>
        <taxon>Bacteria</taxon>
        <taxon>Bacillati</taxon>
        <taxon>Bacillota</taxon>
        <taxon>Bacilli</taxon>
        <taxon>Bacillales</taxon>
        <taxon>Bacillaceae</taxon>
        <taxon>Virgibacillus</taxon>
    </lineage>
</organism>
<accession>A0A221MBV0</accession>
<reference evidence="1 2" key="1">
    <citation type="journal article" date="2003" name="Int. J. Syst. Evol. Microbiol.">
        <title>Virgibacillus carmonensis sp. nov., Virgibacillus necropolis sp. nov. and Virgibacillus picturae sp. nov., three novel species isolated from deteriorated mural paintings, transfer of the species of the genus salibacillus to Virgibacillus, as Virgibacillus marismortui comb. nov. and Virgibacillus salexigens comb. nov., and emended description of the genus Virgibacillus.</title>
        <authorList>
            <person name="Heyrman J."/>
            <person name="Logan N.A."/>
            <person name="Busse H.J."/>
            <person name="Balcaen A."/>
            <person name="Lebbe L."/>
            <person name="Rodriguez-Diaz M."/>
            <person name="Swings J."/>
            <person name="De Vos P."/>
        </authorList>
    </citation>
    <scope>NUCLEOTIDE SEQUENCE [LARGE SCALE GENOMIC DNA]</scope>
    <source>
        <strain evidence="1 2">LMG 19488</strain>
    </source>
</reference>
<dbReference type="AlphaFoldDB" id="A0A221MBV0"/>
<sequence length="251" mass="30406">MNVGSSMDNYENINTYGEQLTLPDVFQKVGYAHNSTLQTISINKEKVQKDFKQYHEKSIQFREHFDHYIDEFEQKRYMSPVELLVCTHYRDIDYLFNELIERIGQFNDELSQVNEWKYCRCYGHKNIKHLLVKRHLYQNSHEQFFHGNAVIDVMSMIKYHAMFFEWQDTELTEYFSFYLKANQLEQVEMYLLGIYLLDPTDYFEAVEDYATKTNKKSMMEHIIILKRTHRFLLQMLSWTKKSLVIEKDDTD</sequence>
<dbReference type="Gene3D" id="3.90.1200.10">
    <property type="match status" value="1"/>
</dbReference>
<proteinExistence type="predicted"/>
<dbReference type="KEGG" id="vne:CFK40_08750"/>
<gene>
    <name evidence="1" type="ORF">CFK40_08750</name>
</gene>
<protein>
    <submittedName>
        <fullName evidence="1">Uncharacterized protein</fullName>
    </submittedName>
</protein>